<dbReference type="InterPro" id="IPR016181">
    <property type="entry name" value="Acyl_CoA_acyltransferase"/>
</dbReference>
<evidence type="ECO:0000313" key="2">
    <source>
        <dbReference type="EMBL" id="MBF9232131.1"/>
    </source>
</evidence>
<dbReference type="RefSeq" id="WP_196270108.1">
    <property type="nucleotide sequence ID" value="NZ_JADQDO010000001.1"/>
</dbReference>
<name>A0A931FQU7_9HYPH</name>
<reference evidence="2" key="1">
    <citation type="submission" date="2020-11" db="EMBL/GenBank/DDBJ databases">
        <authorList>
            <person name="Kim M.K."/>
        </authorList>
    </citation>
    <scope>NUCLEOTIDE SEQUENCE</scope>
    <source>
        <strain evidence="2">BT350</strain>
    </source>
</reference>
<gene>
    <name evidence="2" type="ORF">I2H38_01930</name>
</gene>
<dbReference type="Gene3D" id="3.40.630.30">
    <property type="match status" value="1"/>
</dbReference>
<proteinExistence type="predicted"/>
<dbReference type="AlphaFoldDB" id="A0A931FQU7"/>
<feature type="domain" description="N-acetyltransferase" evidence="1">
    <location>
        <begin position="8"/>
        <end position="160"/>
    </location>
</feature>
<organism evidence="2 3">
    <name type="scientific">Microvirga alba</name>
    <dbReference type="NCBI Taxonomy" id="2791025"/>
    <lineage>
        <taxon>Bacteria</taxon>
        <taxon>Pseudomonadati</taxon>
        <taxon>Pseudomonadota</taxon>
        <taxon>Alphaproteobacteria</taxon>
        <taxon>Hyphomicrobiales</taxon>
        <taxon>Methylobacteriaceae</taxon>
        <taxon>Microvirga</taxon>
    </lineage>
</organism>
<dbReference type="PANTHER" id="PTHR43451:SF1">
    <property type="entry name" value="ACETYLTRANSFERASE"/>
    <property type="match status" value="1"/>
</dbReference>
<dbReference type="PROSITE" id="PS51186">
    <property type="entry name" value="GNAT"/>
    <property type="match status" value="1"/>
</dbReference>
<keyword evidence="3" id="KW-1185">Reference proteome</keyword>
<dbReference type="EMBL" id="JADQDO010000001">
    <property type="protein sequence ID" value="MBF9232131.1"/>
    <property type="molecule type" value="Genomic_DNA"/>
</dbReference>
<dbReference type="GO" id="GO:0016747">
    <property type="term" value="F:acyltransferase activity, transferring groups other than amino-acyl groups"/>
    <property type="evidence" value="ECO:0007669"/>
    <property type="project" value="InterPro"/>
</dbReference>
<dbReference type="CDD" id="cd04301">
    <property type="entry name" value="NAT_SF"/>
    <property type="match status" value="1"/>
</dbReference>
<evidence type="ECO:0000259" key="1">
    <source>
        <dbReference type="PROSITE" id="PS51186"/>
    </source>
</evidence>
<dbReference type="PANTHER" id="PTHR43451">
    <property type="entry name" value="ACETYLTRANSFERASE (GNAT) FAMILY PROTEIN"/>
    <property type="match status" value="1"/>
</dbReference>
<dbReference type="InterPro" id="IPR000182">
    <property type="entry name" value="GNAT_dom"/>
</dbReference>
<dbReference type="SUPFAM" id="SSF55729">
    <property type="entry name" value="Acyl-CoA N-acyltransferases (Nat)"/>
    <property type="match status" value="1"/>
</dbReference>
<evidence type="ECO:0000313" key="3">
    <source>
        <dbReference type="Proteomes" id="UP000599312"/>
    </source>
</evidence>
<dbReference type="InterPro" id="IPR052564">
    <property type="entry name" value="N-acetyltrans/Recomb-assoc"/>
</dbReference>
<dbReference type="Pfam" id="PF13673">
    <property type="entry name" value="Acetyltransf_10"/>
    <property type="match status" value="1"/>
</dbReference>
<protein>
    <submittedName>
        <fullName evidence="2">GNAT family N-acetyltransferase</fullName>
    </submittedName>
</protein>
<dbReference type="Proteomes" id="UP000599312">
    <property type="component" value="Unassembled WGS sequence"/>
</dbReference>
<sequence length="170" mass="18515">MGQSLPKPGLRPFLPADVSMLAEIFQASVEELTGEDYSEGQQEAWAATAEDETFAQRLAEGLTLIATVEGSPVGFIALRNNELIDLFYVHPAVAGQGVGSMLYDAIEKLAGARGAEKLIADVSDNARPFFDKRGFQPQRRNTIPLGDEWLGNTTMEKRLASQAEDRKLSS</sequence>
<comment type="caution">
    <text evidence="2">The sequence shown here is derived from an EMBL/GenBank/DDBJ whole genome shotgun (WGS) entry which is preliminary data.</text>
</comment>
<accession>A0A931FQU7</accession>